<evidence type="ECO:0000256" key="3">
    <source>
        <dbReference type="ARBA" id="ARBA00022898"/>
    </source>
</evidence>
<dbReference type="Gene3D" id="3.40.640.10">
    <property type="entry name" value="Type I PLP-dependent aspartate aminotransferase-like (Major domain)"/>
    <property type="match status" value="1"/>
</dbReference>
<dbReference type="InterPro" id="IPR015422">
    <property type="entry name" value="PyrdxlP-dep_Trfase_small"/>
</dbReference>
<dbReference type="Proteomes" id="UP000609849">
    <property type="component" value="Unassembled WGS sequence"/>
</dbReference>
<dbReference type="PIRSF" id="PIRSF000524">
    <property type="entry name" value="SPT"/>
    <property type="match status" value="1"/>
</dbReference>
<accession>A0ABR7JRI2</accession>
<keyword evidence="5" id="KW-0808">Transferase</keyword>
<comment type="similarity">
    <text evidence="2">Belongs to the class-V pyridoxal-phosphate-dependent aminotransferase family.</text>
</comment>
<sequence length="363" mass="40571">MSKRLFIPGPIDVSQDILDCMSTQVIGHRGKEASQLQQDISEKLQKLFYTNSTILLSTSSGTGLMEGAIRSCTSKRAAVFSCGSFGNRWYKIGISNMIPVDLFEVDLGRAISPEMVDKVLSTGKYDLITVTHNETSTGIRNPIEAIGEVVKKYNDIIYCVDAVSSAGGIKIEVDKLGIDICITSVQKALGLPPGMAICTFSNKAVQRAKKVPYRGTYFDLLAMYEYIVSKNYQYPSTPSLSHMFALNFQLNQILKEGLENRFARHEDMARIVRNWAREHFQIFTDENYLSNTLTVIKNTKGISVSNLNKELQKYGYEIANGYGGLKEKTFRISHMGDYTVDDVKSLLKNINEILGFKTDLSLL</sequence>
<dbReference type="RefSeq" id="WP_153925079.1">
    <property type="nucleotide sequence ID" value="NZ_JACRWE010000004.1"/>
</dbReference>
<feature type="domain" description="Aminotransferase class V" evidence="4">
    <location>
        <begin position="26"/>
        <end position="344"/>
    </location>
</feature>
<name>A0ABR7JRI2_9FIRM</name>
<proteinExistence type="inferred from homology"/>
<evidence type="ECO:0000313" key="6">
    <source>
        <dbReference type="Proteomes" id="UP000609849"/>
    </source>
</evidence>
<dbReference type="InterPro" id="IPR015421">
    <property type="entry name" value="PyrdxlP-dep_Trfase_major"/>
</dbReference>
<keyword evidence="5" id="KW-0032">Aminotransferase</keyword>
<organism evidence="5 6">
    <name type="scientific">Romboutsia faecis</name>
    <dbReference type="NCBI Taxonomy" id="2764597"/>
    <lineage>
        <taxon>Bacteria</taxon>
        <taxon>Bacillati</taxon>
        <taxon>Bacillota</taxon>
        <taxon>Clostridia</taxon>
        <taxon>Peptostreptococcales</taxon>
        <taxon>Peptostreptococcaceae</taxon>
        <taxon>Romboutsia</taxon>
    </lineage>
</organism>
<evidence type="ECO:0000259" key="4">
    <source>
        <dbReference type="Pfam" id="PF00266"/>
    </source>
</evidence>
<dbReference type="PANTHER" id="PTHR21152:SF40">
    <property type="entry name" value="ALANINE--GLYOXYLATE AMINOTRANSFERASE"/>
    <property type="match status" value="1"/>
</dbReference>
<dbReference type="InterPro" id="IPR015424">
    <property type="entry name" value="PyrdxlP-dep_Trfase"/>
</dbReference>
<evidence type="ECO:0000313" key="5">
    <source>
        <dbReference type="EMBL" id="MBC5997358.1"/>
    </source>
</evidence>
<keyword evidence="3" id="KW-0663">Pyridoxal phosphate</keyword>
<dbReference type="InterPro" id="IPR024169">
    <property type="entry name" value="SP_NH2Trfase/AEP_transaminase"/>
</dbReference>
<evidence type="ECO:0000256" key="2">
    <source>
        <dbReference type="ARBA" id="ARBA00009236"/>
    </source>
</evidence>
<dbReference type="PANTHER" id="PTHR21152">
    <property type="entry name" value="AMINOTRANSFERASE CLASS V"/>
    <property type="match status" value="1"/>
</dbReference>
<evidence type="ECO:0000256" key="1">
    <source>
        <dbReference type="ARBA" id="ARBA00001933"/>
    </source>
</evidence>
<comment type="caution">
    <text evidence="5">The sequence shown here is derived from an EMBL/GenBank/DDBJ whole genome shotgun (WGS) entry which is preliminary data.</text>
</comment>
<comment type="cofactor">
    <cofactor evidence="1">
        <name>pyridoxal 5'-phosphate</name>
        <dbReference type="ChEBI" id="CHEBI:597326"/>
    </cofactor>
</comment>
<dbReference type="Gene3D" id="3.90.1150.10">
    <property type="entry name" value="Aspartate Aminotransferase, domain 1"/>
    <property type="match status" value="1"/>
</dbReference>
<protein>
    <submittedName>
        <fullName evidence="5">Alanine--glyoxylate aminotransferase family protein</fullName>
    </submittedName>
</protein>
<dbReference type="SUPFAM" id="SSF53383">
    <property type="entry name" value="PLP-dependent transferases"/>
    <property type="match status" value="1"/>
</dbReference>
<reference evidence="5 6" key="1">
    <citation type="submission" date="2020-08" db="EMBL/GenBank/DDBJ databases">
        <authorList>
            <person name="Liu C."/>
            <person name="Sun Q."/>
        </authorList>
    </citation>
    <scope>NUCLEOTIDE SEQUENCE [LARGE SCALE GENOMIC DNA]</scope>
    <source>
        <strain evidence="5 6">NSJ-18</strain>
    </source>
</reference>
<dbReference type="GO" id="GO:0008483">
    <property type="term" value="F:transaminase activity"/>
    <property type="evidence" value="ECO:0007669"/>
    <property type="project" value="UniProtKB-KW"/>
</dbReference>
<dbReference type="Pfam" id="PF00266">
    <property type="entry name" value="Aminotran_5"/>
    <property type="match status" value="1"/>
</dbReference>
<dbReference type="EMBL" id="JACRWE010000004">
    <property type="protein sequence ID" value="MBC5997358.1"/>
    <property type="molecule type" value="Genomic_DNA"/>
</dbReference>
<gene>
    <name evidence="5" type="ORF">H8923_11330</name>
</gene>
<keyword evidence="6" id="KW-1185">Reference proteome</keyword>
<dbReference type="InterPro" id="IPR000192">
    <property type="entry name" value="Aminotrans_V_dom"/>
</dbReference>